<dbReference type="EMBL" id="MLFT02006523">
    <property type="protein sequence ID" value="PHT24765.1"/>
    <property type="molecule type" value="Genomic_DNA"/>
</dbReference>
<dbReference type="STRING" id="33114.A0A2G2UVJ4"/>
<proteinExistence type="predicted"/>
<evidence type="ECO:0008006" key="4">
    <source>
        <dbReference type="Google" id="ProtNLM"/>
    </source>
</evidence>
<dbReference type="AlphaFoldDB" id="A0A2G2UVJ4"/>
<organism evidence="2 3">
    <name type="scientific">Capsicum baccatum</name>
    <name type="common">Peruvian pepper</name>
    <dbReference type="NCBI Taxonomy" id="33114"/>
    <lineage>
        <taxon>Eukaryota</taxon>
        <taxon>Viridiplantae</taxon>
        <taxon>Streptophyta</taxon>
        <taxon>Embryophyta</taxon>
        <taxon>Tracheophyta</taxon>
        <taxon>Spermatophyta</taxon>
        <taxon>Magnoliopsida</taxon>
        <taxon>eudicotyledons</taxon>
        <taxon>Gunneridae</taxon>
        <taxon>Pentapetalae</taxon>
        <taxon>asterids</taxon>
        <taxon>lamiids</taxon>
        <taxon>Solanales</taxon>
        <taxon>Solanaceae</taxon>
        <taxon>Solanoideae</taxon>
        <taxon>Capsiceae</taxon>
        <taxon>Capsicum</taxon>
    </lineage>
</organism>
<reference evidence="2 3" key="1">
    <citation type="journal article" date="2017" name="Genome Biol.">
        <title>New reference genome sequences of hot pepper reveal the massive evolution of plant disease-resistance genes by retroduplication.</title>
        <authorList>
            <person name="Kim S."/>
            <person name="Park J."/>
            <person name="Yeom S.I."/>
            <person name="Kim Y.M."/>
            <person name="Seo E."/>
            <person name="Kim K.T."/>
            <person name="Kim M.S."/>
            <person name="Lee J.M."/>
            <person name="Cheong K."/>
            <person name="Shin H.S."/>
            <person name="Kim S.B."/>
            <person name="Han K."/>
            <person name="Lee J."/>
            <person name="Park M."/>
            <person name="Lee H.A."/>
            <person name="Lee H.Y."/>
            <person name="Lee Y."/>
            <person name="Oh S."/>
            <person name="Lee J.H."/>
            <person name="Choi E."/>
            <person name="Choi E."/>
            <person name="Lee S.E."/>
            <person name="Jeon J."/>
            <person name="Kim H."/>
            <person name="Choi G."/>
            <person name="Song H."/>
            <person name="Lee J."/>
            <person name="Lee S.C."/>
            <person name="Kwon J.K."/>
            <person name="Lee H.Y."/>
            <person name="Koo N."/>
            <person name="Hong Y."/>
            <person name="Kim R.W."/>
            <person name="Kang W.H."/>
            <person name="Huh J.H."/>
            <person name="Kang B.C."/>
            <person name="Yang T.J."/>
            <person name="Lee Y.H."/>
            <person name="Bennetzen J.L."/>
            <person name="Choi D."/>
        </authorList>
    </citation>
    <scope>NUCLEOTIDE SEQUENCE [LARGE SCALE GENOMIC DNA]</scope>
    <source>
        <strain evidence="3">cv. PBC81</strain>
    </source>
</reference>
<evidence type="ECO:0000313" key="3">
    <source>
        <dbReference type="Proteomes" id="UP000224567"/>
    </source>
</evidence>
<keyword evidence="3" id="KW-1185">Reference proteome</keyword>
<name>A0A2G2UVJ4_CAPBA</name>
<evidence type="ECO:0000313" key="2">
    <source>
        <dbReference type="EMBL" id="PHT24765.1"/>
    </source>
</evidence>
<feature type="region of interest" description="Disordered" evidence="1">
    <location>
        <begin position="1"/>
        <end position="27"/>
    </location>
</feature>
<sequence length="236" mass="26925">MGHDTNTGDDDEQMGDDSNNSGIDEDFTNVEEDYAGCTYGLAYDPISDDYKVFMINMFRPDDNEIFALKNNASWRIIDHKISGRTDSSMLTDEMYGEISLPEIVCCLTLSKSEVEVEVDVGVSLLGGMLSVYCKDENFFILWVMKDYDVKDSWTNLFIIPISTWVYRIIPTYMFSDDVVLLCFDHHYDVKPDYLYRVIFSGAVGLSDLMWPLDGTVTIDKDDCVYTESLMSPRLGH</sequence>
<evidence type="ECO:0000256" key="1">
    <source>
        <dbReference type="SAM" id="MobiDB-lite"/>
    </source>
</evidence>
<comment type="caution">
    <text evidence="2">The sequence shown here is derived from an EMBL/GenBank/DDBJ whole genome shotgun (WGS) entry which is preliminary data.</text>
</comment>
<reference evidence="3" key="2">
    <citation type="journal article" date="2017" name="J. Anim. Genet.">
        <title>Multiple reference genome sequences of hot pepper reveal the massive evolution of plant disease resistance genes by retroduplication.</title>
        <authorList>
            <person name="Kim S."/>
            <person name="Park J."/>
            <person name="Yeom S.-I."/>
            <person name="Kim Y.-M."/>
            <person name="Seo E."/>
            <person name="Kim K.-T."/>
            <person name="Kim M.-S."/>
            <person name="Lee J.M."/>
            <person name="Cheong K."/>
            <person name="Shin H.-S."/>
            <person name="Kim S.-B."/>
            <person name="Han K."/>
            <person name="Lee J."/>
            <person name="Park M."/>
            <person name="Lee H.-A."/>
            <person name="Lee H.-Y."/>
            <person name="Lee Y."/>
            <person name="Oh S."/>
            <person name="Lee J.H."/>
            <person name="Choi E."/>
            <person name="Choi E."/>
            <person name="Lee S.E."/>
            <person name="Jeon J."/>
            <person name="Kim H."/>
            <person name="Choi G."/>
            <person name="Song H."/>
            <person name="Lee J."/>
            <person name="Lee S.-C."/>
            <person name="Kwon J.-K."/>
            <person name="Lee H.-Y."/>
            <person name="Koo N."/>
            <person name="Hong Y."/>
            <person name="Kim R.W."/>
            <person name="Kang W.-H."/>
            <person name="Huh J.H."/>
            <person name="Kang B.-C."/>
            <person name="Yang T.-J."/>
            <person name="Lee Y.-H."/>
            <person name="Bennetzen J.L."/>
            <person name="Choi D."/>
        </authorList>
    </citation>
    <scope>NUCLEOTIDE SEQUENCE [LARGE SCALE GENOMIC DNA]</scope>
    <source>
        <strain evidence="3">cv. PBC81</strain>
    </source>
</reference>
<accession>A0A2G2UVJ4</accession>
<gene>
    <name evidence="2" type="ORF">CQW23_35563</name>
</gene>
<dbReference type="OrthoDB" id="1305101at2759"/>
<protein>
    <recommendedName>
        <fullName evidence="4">F-box associated domain-containing protein</fullName>
    </recommendedName>
</protein>
<dbReference type="Proteomes" id="UP000224567">
    <property type="component" value="Unassembled WGS sequence"/>
</dbReference>